<reference evidence="11" key="1">
    <citation type="submission" date="2024-02" db="UniProtKB">
        <authorList>
            <consortium name="WormBaseParasite"/>
        </authorList>
    </citation>
    <scope>IDENTIFICATION</scope>
</reference>
<keyword evidence="2" id="KW-0963">Cytoplasm</keyword>
<dbReference type="SUPFAM" id="SSF49354">
    <property type="entry name" value="PapD-like"/>
    <property type="match status" value="1"/>
</dbReference>
<evidence type="ECO:0000256" key="3">
    <source>
        <dbReference type="ARBA" id="ARBA00023212"/>
    </source>
</evidence>
<dbReference type="InterPro" id="IPR008962">
    <property type="entry name" value="PapD-like_sf"/>
</dbReference>
<accession>A0AAF3FDN0</accession>
<keyword evidence="10" id="KW-1185">Reference proteome</keyword>
<evidence type="ECO:0000313" key="11">
    <source>
        <dbReference type="WBParaSite" id="MBELARI_LOCUS5108"/>
    </source>
</evidence>
<dbReference type="AlphaFoldDB" id="A0AAF3FDN0"/>
<evidence type="ECO:0000313" key="10">
    <source>
        <dbReference type="Proteomes" id="UP000887575"/>
    </source>
</evidence>
<dbReference type="GO" id="GO:0005856">
    <property type="term" value="C:cytoskeleton"/>
    <property type="evidence" value="ECO:0007669"/>
    <property type="project" value="UniProtKB-SubCell"/>
</dbReference>
<dbReference type="Proteomes" id="UP000887575">
    <property type="component" value="Unassembled WGS sequence"/>
</dbReference>
<evidence type="ECO:0000256" key="5">
    <source>
        <dbReference type="ARBA" id="ARBA00037744"/>
    </source>
</evidence>
<feature type="domain" description="MSP" evidence="9">
    <location>
        <begin position="22"/>
        <end position="139"/>
    </location>
</feature>
<keyword evidence="4" id="KW-0966">Cell projection</keyword>
<protein>
    <recommendedName>
        <fullName evidence="7">Major sperm protein</fullName>
    </recommendedName>
</protein>
<dbReference type="PROSITE" id="PS50202">
    <property type="entry name" value="MSP"/>
    <property type="match status" value="1"/>
</dbReference>
<comment type="function">
    <text evidence="5 7">Central component in molecular interactions underlying sperm crawling. Forms an extensive filament system that extends from sperm villipoda, along the leading edge of the pseudopod.</text>
</comment>
<evidence type="ECO:0000256" key="4">
    <source>
        <dbReference type="ARBA" id="ARBA00023273"/>
    </source>
</evidence>
<evidence type="ECO:0000259" key="9">
    <source>
        <dbReference type="PROSITE" id="PS50202"/>
    </source>
</evidence>
<dbReference type="WBParaSite" id="MBELARI_LOCUS5108">
    <property type="protein sequence ID" value="MBELARI_LOCUS5108"/>
    <property type="gene ID" value="MBELARI_LOCUS5108"/>
</dbReference>
<dbReference type="GO" id="GO:0031143">
    <property type="term" value="C:pseudopodium"/>
    <property type="evidence" value="ECO:0007669"/>
    <property type="project" value="UniProtKB-SubCell"/>
</dbReference>
<name>A0AAF3FDN0_9BILA</name>
<comment type="subcellular location">
    <subcellularLocation>
        <location evidence="6">Cell projection</location>
        <location evidence="6">Pseudopodium</location>
    </subcellularLocation>
    <subcellularLocation>
        <location evidence="1">Cytoplasm</location>
        <location evidence="1">Cytoskeleton</location>
    </subcellularLocation>
</comment>
<feature type="region of interest" description="Disordered" evidence="8">
    <location>
        <begin position="1"/>
        <end position="20"/>
    </location>
</feature>
<dbReference type="InterPro" id="IPR000535">
    <property type="entry name" value="MSP_dom"/>
</dbReference>
<keyword evidence="3 7" id="KW-0206">Cytoskeleton</keyword>
<proteinExistence type="predicted"/>
<evidence type="ECO:0000256" key="8">
    <source>
        <dbReference type="SAM" id="MobiDB-lite"/>
    </source>
</evidence>
<organism evidence="10 11">
    <name type="scientific">Mesorhabditis belari</name>
    <dbReference type="NCBI Taxonomy" id="2138241"/>
    <lineage>
        <taxon>Eukaryota</taxon>
        <taxon>Metazoa</taxon>
        <taxon>Ecdysozoa</taxon>
        <taxon>Nematoda</taxon>
        <taxon>Chromadorea</taxon>
        <taxon>Rhabditida</taxon>
        <taxon>Rhabditina</taxon>
        <taxon>Rhabditomorpha</taxon>
        <taxon>Rhabditoidea</taxon>
        <taxon>Rhabditidae</taxon>
        <taxon>Mesorhabditinae</taxon>
        <taxon>Mesorhabditis</taxon>
    </lineage>
</organism>
<evidence type="ECO:0000256" key="2">
    <source>
        <dbReference type="ARBA" id="ARBA00022490"/>
    </source>
</evidence>
<dbReference type="InterPro" id="IPR013783">
    <property type="entry name" value="Ig-like_fold"/>
</dbReference>
<dbReference type="PANTHER" id="PTHR22920">
    <property type="entry name" value="MAJOR SPERM PROTEIN"/>
    <property type="match status" value="1"/>
</dbReference>
<dbReference type="PANTHER" id="PTHR22920:SF7">
    <property type="entry name" value="MSP DOMAIN-CONTAINING PROTEIN-RELATED"/>
    <property type="match status" value="1"/>
</dbReference>
<sequence length="140" mass="15960">MQAYHSARLQPDKTAQSIPPGAIITQPNSKIIFNAPFDDRHTYHIKVINYSGRRIGYAWETTNLKRLVVDPSCGVLDPKEAVLVAVSCAPFDFGQEDTHDDRIIFEWINAPDGVAKQFDREWFLGDGMVRRKNLLIEYNP</sequence>
<evidence type="ECO:0000256" key="6">
    <source>
        <dbReference type="ARBA" id="ARBA00037818"/>
    </source>
</evidence>
<dbReference type="InterPro" id="IPR051155">
    <property type="entry name" value="Nematode_MSP"/>
</dbReference>
<evidence type="ECO:0000256" key="7">
    <source>
        <dbReference type="RuleBase" id="RU003425"/>
    </source>
</evidence>
<dbReference type="Pfam" id="PF00635">
    <property type="entry name" value="Motile_Sperm"/>
    <property type="match status" value="1"/>
</dbReference>
<dbReference type="Gene3D" id="2.60.40.10">
    <property type="entry name" value="Immunoglobulins"/>
    <property type="match status" value="1"/>
</dbReference>
<evidence type="ECO:0000256" key="1">
    <source>
        <dbReference type="ARBA" id="ARBA00004245"/>
    </source>
</evidence>